<protein>
    <submittedName>
        <fullName evidence="1">Uncharacterized protein</fullName>
    </submittedName>
</protein>
<reference evidence="1 2" key="1">
    <citation type="submission" date="2019-07" db="EMBL/GenBank/DDBJ databases">
        <title>Tomitella cavernea sp. nov., an actinomycete isolated from soil.</title>
        <authorList>
            <person name="Cheng J."/>
        </authorList>
    </citation>
    <scope>NUCLEOTIDE SEQUENCE [LARGE SCALE GENOMIC DNA]</scope>
    <source>
        <strain evidence="1 2">HY188</strain>
    </source>
</reference>
<reference evidence="1 2" key="2">
    <citation type="submission" date="2019-07" db="EMBL/GenBank/DDBJ databases">
        <authorList>
            <person name="Huang Y."/>
        </authorList>
    </citation>
    <scope>NUCLEOTIDE SEQUENCE [LARGE SCALE GENOMIC DNA]</scope>
    <source>
        <strain evidence="1 2">HY188</strain>
    </source>
</reference>
<dbReference type="AlphaFoldDB" id="A0A516X5X8"/>
<dbReference type="OrthoDB" id="10012577at2"/>
<dbReference type="Proteomes" id="UP000317344">
    <property type="component" value="Chromosome"/>
</dbReference>
<keyword evidence="2" id="KW-1185">Reference proteome</keyword>
<evidence type="ECO:0000313" key="1">
    <source>
        <dbReference type="EMBL" id="QDQ98450.1"/>
    </source>
</evidence>
<dbReference type="KEGG" id="toy:FO059_15395"/>
<accession>A0A516X5X8</accession>
<evidence type="ECO:0000313" key="2">
    <source>
        <dbReference type="Proteomes" id="UP000317344"/>
    </source>
</evidence>
<sequence>MRTIDGSENQVDTDGHTYFATVRGMGGISKLAVGDLVFVGGENRPDGTIEADMVIGGAFPELGAGTN</sequence>
<gene>
    <name evidence="1" type="ORF">FO059_15395</name>
</gene>
<organism evidence="1 2">
    <name type="scientific">Tomitella fengzijianii</name>
    <dbReference type="NCBI Taxonomy" id="2597660"/>
    <lineage>
        <taxon>Bacteria</taxon>
        <taxon>Bacillati</taxon>
        <taxon>Actinomycetota</taxon>
        <taxon>Actinomycetes</taxon>
        <taxon>Mycobacteriales</taxon>
        <taxon>Tomitella</taxon>
    </lineage>
</organism>
<proteinExistence type="predicted"/>
<dbReference type="EMBL" id="CP041765">
    <property type="protein sequence ID" value="QDQ98450.1"/>
    <property type="molecule type" value="Genomic_DNA"/>
</dbReference>
<name>A0A516X5X8_9ACTN</name>